<dbReference type="PANTHER" id="PTHR34475:SF1">
    <property type="entry name" value="CYTOSKELETON PROTEIN RODZ"/>
    <property type="match status" value="1"/>
</dbReference>
<dbReference type="EMBL" id="AP022345">
    <property type="protein sequence ID" value="BBU68822.1"/>
    <property type="molecule type" value="Genomic_DNA"/>
</dbReference>
<gene>
    <name evidence="3" type="ORF">ICHIAU1_11050</name>
</gene>
<evidence type="ECO:0000313" key="4">
    <source>
        <dbReference type="Proteomes" id="UP000463961"/>
    </source>
</evidence>
<protein>
    <submittedName>
        <fullName evidence="3">Uncharacterized protein</fullName>
    </submittedName>
</protein>
<dbReference type="GO" id="GO:0003677">
    <property type="term" value="F:DNA binding"/>
    <property type="evidence" value="ECO:0007669"/>
    <property type="project" value="InterPro"/>
</dbReference>
<dbReference type="Proteomes" id="UP000463961">
    <property type="component" value="Chromosome"/>
</dbReference>
<proteinExistence type="predicted"/>
<keyword evidence="2" id="KW-0472">Membrane</keyword>
<name>A0A679I7J3_9RHOO</name>
<dbReference type="InterPro" id="IPR025194">
    <property type="entry name" value="RodZ-like_C"/>
</dbReference>
<feature type="compositionally biased region" description="Basic and acidic residues" evidence="1">
    <location>
        <begin position="126"/>
        <end position="136"/>
    </location>
</feature>
<keyword evidence="2" id="KW-1133">Transmembrane helix</keyword>
<sequence>MSNEINQKPQTELDISGEVEPEVMGVAEQPSLGSNQLAAAREAKRLAVGDVAYTLKVSNKVIEALEASDWQSLPGRTFAVGILRSYGRLLDVSVDALIAEIPGAPPVMKKHLTQTDASARKASPTGRRDGESKRQEKRMLKTGVLMIVLAIILAYAIPSGFLGEAFQSVQSLAERWVRKDVVQSPLAEPVVPPAPTESAPGAPTAEASVQAPTSPGTLELKFAAPAWVEVRDHTGRIIYSQLNAAGTTQFITGAAPLDILIGNARQVQARWRDEPLKLDKLTGDDVARQVLR</sequence>
<dbReference type="Pfam" id="PF13413">
    <property type="entry name" value="HTH_25"/>
    <property type="match status" value="1"/>
</dbReference>
<keyword evidence="2" id="KW-0812">Transmembrane</keyword>
<dbReference type="InterPro" id="IPR050400">
    <property type="entry name" value="Bact_Cytoskel_RodZ"/>
</dbReference>
<feature type="region of interest" description="Disordered" evidence="1">
    <location>
        <begin position="112"/>
        <end position="136"/>
    </location>
</feature>
<organism evidence="3 4">
    <name type="scientific">Fluviibacter phosphoraccumulans</name>
    <dbReference type="NCBI Taxonomy" id="1751046"/>
    <lineage>
        <taxon>Bacteria</taxon>
        <taxon>Pseudomonadati</taxon>
        <taxon>Pseudomonadota</taxon>
        <taxon>Betaproteobacteria</taxon>
        <taxon>Rhodocyclales</taxon>
        <taxon>Fluviibacteraceae</taxon>
        <taxon>Fluviibacter</taxon>
    </lineage>
</organism>
<evidence type="ECO:0000256" key="2">
    <source>
        <dbReference type="SAM" id="Phobius"/>
    </source>
</evidence>
<dbReference type="PANTHER" id="PTHR34475">
    <property type="match status" value="1"/>
</dbReference>
<dbReference type="AlphaFoldDB" id="A0A679I7J3"/>
<dbReference type="InterPro" id="IPR010982">
    <property type="entry name" value="Lambda_DNA-bd_dom_sf"/>
</dbReference>
<dbReference type="RefSeq" id="WP_162050426.1">
    <property type="nucleotide sequence ID" value="NZ_AP019011.1"/>
</dbReference>
<keyword evidence="4" id="KW-1185">Reference proteome</keyword>
<feature type="transmembrane region" description="Helical" evidence="2">
    <location>
        <begin position="143"/>
        <end position="162"/>
    </location>
</feature>
<feature type="region of interest" description="Disordered" evidence="1">
    <location>
        <begin position="188"/>
        <end position="213"/>
    </location>
</feature>
<dbReference type="Pfam" id="PF13464">
    <property type="entry name" value="RodZ_C"/>
    <property type="match status" value="1"/>
</dbReference>
<evidence type="ECO:0000313" key="3">
    <source>
        <dbReference type="EMBL" id="BBU68822.1"/>
    </source>
</evidence>
<dbReference type="OrthoDB" id="8561330at2"/>
<reference evidence="4" key="1">
    <citation type="submission" date="2020-01" db="EMBL/GenBank/DDBJ databases">
        <title>Phosphoaccumulans saitamaens gen. nov., sp. nov., a polyphosphate accumulating bacterium isolated from surface river water.</title>
        <authorList>
            <person name="Watanabe K."/>
            <person name="Suda W."/>
        </authorList>
    </citation>
    <scope>NUCLEOTIDE SEQUENCE [LARGE SCALE GENOMIC DNA]</scope>
    <source>
        <strain evidence="4">ICHIAU1</strain>
    </source>
</reference>
<accession>A0A679I7J3</accession>
<evidence type="ECO:0000256" key="1">
    <source>
        <dbReference type="SAM" id="MobiDB-lite"/>
    </source>
</evidence>
<dbReference type="Gene3D" id="1.10.260.40">
    <property type="entry name" value="lambda repressor-like DNA-binding domains"/>
    <property type="match status" value="1"/>
</dbReference>